<dbReference type="InterPro" id="IPR002885">
    <property type="entry name" value="PPR_rpt"/>
</dbReference>
<comment type="caution">
    <text evidence="3">The sequence shown here is derived from an EMBL/GenBank/DDBJ whole genome shotgun (WGS) entry which is preliminary data.</text>
</comment>
<keyword evidence="1" id="KW-0677">Repeat</keyword>
<keyword evidence="4" id="KW-1185">Reference proteome</keyword>
<dbReference type="FunFam" id="1.25.40.10:FF:000344">
    <property type="entry name" value="Pentatricopeptide repeat-containing protein"/>
    <property type="match status" value="2"/>
</dbReference>
<dbReference type="Proteomes" id="UP000886520">
    <property type="component" value="Chromosome 11"/>
</dbReference>
<feature type="non-terminal residue" evidence="3">
    <location>
        <position position="1"/>
    </location>
</feature>
<reference evidence="3" key="1">
    <citation type="submission" date="2021-01" db="EMBL/GenBank/DDBJ databases">
        <title>Adiantum capillus-veneris genome.</title>
        <authorList>
            <person name="Fang Y."/>
            <person name="Liao Q."/>
        </authorList>
    </citation>
    <scope>NUCLEOTIDE SEQUENCE</scope>
    <source>
        <strain evidence="3">H3</strain>
        <tissue evidence="3">Leaf</tissue>
    </source>
</reference>
<protein>
    <recommendedName>
        <fullName evidence="5">Pentatricopeptide repeat-containing protein</fullName>
    </recommendedName>
</protein>
<feature type="repeat" description="PPR" evidence="2">
    <location>
        <begin position="645"/>
        <end position="679"/>
    </location>
</feature>
<dbReference type="OrthoDB" id="185373at2759"/>
<name>A0A9D4UTV5_ADICA</name>
<sequence>KPLGQLKKSDVALVHRLRGCRRTCARAFHGCRERLREGASPEQEEDCDINLRRAALASSCWQKPVNGLSLHTQHFAHILSACRKEKDRSCALRIHAYMLKCGLQAHATFGNYLVMLLAEVGCMHLAHSIFDQLVSPNGKSWNALLVGYVKCGNHQQALSLYQWHRHRSIGINAYTFVDLLKTCTKLNDVKTGAALHAYFTKMGLFQGDLFVGSSLVDMYAKCGSLVKAQQVFDEFPVCDVVLWTTLIVGYTENGQAEGALECFEEMQLENVAPSPVTLLCCLKSCVSIDATDKAQEIHAEIERRRLLGNNIALCNTLVDTYARWGWFLIAREVLYRIPERNIISWTSLIAGFVEHGLGQEGLNCFEEMQVQGVIPDAAAYVCCLKACGMEGSTNKGKHIHAVIVAQGVPLDNLFVGTTLVDMYANCGALPSAQKVSNDLPRRNSASWNALIAGYVEHDLSKVALECLEQMQAEGIFPDIVTYLCCLKACANLGAIDKAEDLHAEMDRRGFLSDLARNTLLDVYAKCGSFTLARQMFDALAYHDVISWTSLIAGYVEHGDGESALRSYMQMQVEGISPDAATLVCGLKACGRLGASTKGKELHALIERHAPLNVDHSIGNTLVDMYAKCGLLTRAQQQFETLAVRSVVSWNSLIAAYVEQDHCEKALECFKLMQTEGIPPSAITLLSVLKAGISTGAMDKVQYAHDEIVKQGLLEEDRAVGTTLIQIYAKAGMLVKAQKVFDKLPVRSVVAWTALIAGYSEHQHFEEAIKCYEKIKLEGVSSNALTYICSLKACRSIGAAGRATELHAEIERQGLLDSDLVGNTLIDTYAKFGELQKAQEVFNNLQVRDVVTWTALMSGYAQHGARKAVSCTLGHMLAEGIEPDSVTFVVVLMACNKTGEWGTCQTYFDAMSEGYGVAPTSAHHSCLIHLLASSGQLDKATAMVYDLPSFLELVPWHSILGACRKWGNLEVGKQAFKQAMYLNQKDPSSYVLMANIYAVNDLNT</sequence>
<dbReference type="GO" id="GO:0003723">
    <property type="term" value="F:RNA binding"/>
    <property type="evidence" value="ECO:0007669"/>
    <property type="project" value="InterPro"/>
</dbReference>
<evidence type="ECO:0000256" key="1">
    <source>
        <dbReference type="ARBA" id="ARBA00022737"/>
    </source>
</evidence>
<feature type="repeat" description="PPR" evidence="2">
    <location>
        <begin position="848"/>
        <end position="882"/>
    </location>
</feature>
<dbReference type="FunFam" id="1.25.40.10:FF:000381">
    <property type="entry name" value="Pentatricopeptide repeat-containing protein"/>
    <property type="match status" value="1"/>
</dbReference>
<proteinExistence type="predicted"/>
<feature type="repeat" description="PPR" evidence="2">
    <location>
        <begin position="747"/>
        <end position="781"/>
    </location>
</feature>
<dbReference type="InterPro" id="IPR046960">
    <property type="entry name" value="PPR_At4g14850-like_plant"/>
</dbReference>
<evidence type="ECO:0000313" key="3">
    <source>
        <dbReference type="EMBL" id="KAI5073993.1"/>
    </source>
</evidence>
<feature type="repeat" description="PPR" evidence="2">
    <location>
        <begin position="443"/>
        <end position="477"/>
    </location>
</feature>
<dbReference type="PROSITE" id="PS51375">
    <property type="entry name" value="PPR"/>
    <property type="match status" value="8"/>
</dbReference>
<dbReference type="GO" id="GO:0009451">
    <property type="term" value="P:RNA modification"/>
    <property type="evidence" value="ECO:0007669"/>
    <property type="project" value="InterPro"/>
</dbReference>
<evidence type="ECO:0008006" key="5">
    <source>
        <dbReference type="Google" id="ProtNLM"/>
    </source>
</evidence>
<dbReference type="InterPro" id="IPR011990">
    <property type="entry name" value="TPR-like_helical_dom_sf"/>
</dbReference>
<gene>
    <name evidence="3" type="ORF">GOP47_0012006</name>
</gene>
<dbReference type="NCBIfam" id="TIGR00756">
    <property type="entry name" value="PPR"/>
    <property type="match status" value="6"/>
</dbReference>
<organism evidence="3 4">
    <name type="scientific">Adiantum capillus-veneris</name>
    <name type="common">Maidenhair fern</name>
    <dbReference type="NCBI Taxonomy" id="13818"/>
    <lineage>
        <taxon>Eukaryota</taxon>
        <taxon>Viridiplantae</taxon>
        <taxon>Streptophyta</taxon>
        <taxon>Embryophyta</taxon>
        <taxon>Tracheophyta</taxon>
        <taxon>Polypodiopsida</taxon>
        <taxon>Polypodiidae</taxon>
        <taxon>Polypodiales</taxon>
        <taxon>Pteridineae</taxon>
        <taxon>Pteridaceae</taxon>
        <taxon>Vittarioideae</taxon>
        <taxon>Adiantum</taxon>
    </lineage>
</organism>
<feature type="repeat" description="PPR" evidence="2">
    <location>
        <begin position="239"/>
        <end position="273"/>
    </location>
</feature>
<dbReference type="Pfam" id="PF13041">
    <property type="entry name" value="PPR_2"/>
    <property type="match status" value="7"/>
</dbReference>
<dbReference type="AlphaFoldDB" id="A0A9D4UTV5"/>
<dbReference type="Gene3D" id="1.25.40.10">
    <property type="entry name" value="Tetratricopeptide repeat domain"/>
    <property type="match status" value="8"/>
</dbReference>
<dbReference type="EMBL" id="JABFUD020000011">
    <property type="protein sequence ID" value="KAI5073993.1"/>
    <property type="molecule type" value="Genomic_DNA"/>
</dbReference>
<dbReference type="Pfam" id="PF20431">
    <property type="entry name" value="E_motif"/>
    <property type="match status" value="1"/>
</dbReference>
<dbReference type="PANTHER" id="PTHR47926:SF382">
    <property type="entry name" value="PENTACOTRIPEPTIDE-REPEAT REGION OF PRORP DOMAIN-CONTAINING PROTEIN"/>
    <property type="match status" value="1"/>
</dbReference>
<feature type="repeat" description="PPR" evidence="2">
    <location>
        <begin position="478"/>
        <end position="512"/>
    </location>
</feature>
<dbReference type="GO" id="GO:0048731">
    <property type="term" value="P:system development"/>
    <property type="evidence" value="ECO:0007669"/>
    <property type="project" value="UniProtKB-ARBA"/>
</dbReference>
<dbReference type="PANTHER" id="PTHR47926">
    <property type="entry name" value="PENTATRICOPEPTIDE REPEAT-CONTAINING PROTEIN"/>
    <property type="match status" value="1"/>
</dbReference>
<dbReference type="FunFam" id="1.25.40.10:FF:000158">
    <property type="entry name" value="pentatricopeptide repeat-containing protein At2g33680"/>
    <property type="match status" value="1"/>
</dbReference>
<evidence type="ECO:0000313" key="4">
    <source>
        <dbReference type="Proteomes" id="UP000886520"/>
    </source>
</evidence>
<feature type="repeat" description="PPR" evidence="2">
    <location>
        <begin position="543"/>
        <end position="577"/>
    </location>
</feature>
<dbReference type="InterPro" id="IPR046848">
    <property type="entry name" value="E_motif"/>
</dbReference>
<evidence type="ECO:0000256" key="2">
    <source>
        <dbReference type="PROSITE-ProRule" id="PRU00708"/>
    </source>
</evidence>
<accession>A0A9D4UTV5</accession>
<feature type="repeat" description="PPR" evidence="2">
    <location>
        <begin position="341"/>
        <end position="375"/>
    </location>
</feature>
<dbReference type="Pfam" id="PF01535">
    <property type="entry name" value="PPR"/>
    <property type="match status" value="4"/>
</dbReference>